<gene>
    <name evidence="1" type="ORF">E8E13_009923</name>
</gene>
<protein>
    <recommendedName>
        <fullName evidence="3">Coenzyme Q-binding protein COQ10 START domain-containing protein</fullName>
    </recommendedName>
</protein>
<evidence type="ECO:0008006" key="3">
    <source>
        <dbReference type="Google" id="ProtNLM"/>
    </source>
</evidence>
<dbReference type="Proteomes" id="UP000801428">
    <property type="component" value="Unassembled WGS sequence"/>
</dbReference>
<dbReference type="OrthoDB" id="509124at2759"/>
<name>A0A9P4TCQ8_CURKU</name>
<dbReference type="Gene3D" id="3.30.530.20">
    <property type="match status" value="1"/>
</dbReference>
<proteinExistence type="predicted"/>
<evidence type="ECO:0000313" key="2">
    <source>
        <dbReference type="Proteomes" id="UP000801428"/>
    </source>
</evidence>
<dbReference type="CDD" id="cd07822">
    <property type="entry name" value="SRPBCC_4"/>
    <property type="match status" value="1"/>
</dbReference>
<dbReference type="AlphaFoldDB" id="A0A9P4TCQ8"/>
<evidence type="ECO:0000313" key="1">
    <source>
        <dbReference type="EMBL" id="KAF3002116.1"/>
    </source>
</evidence>
<dbReference type="InterPro" id="IPR023393">
    <property type="entry name" value="START-like_dom_sf"/>
</dbReference>
<organism evidence="1 2">
    <name type="scientific">Curvularia kusanoi</name>
    <name type="common">Cochliobolus kusanoi</name>
    <dbReference type="NCBI Taxonomy" id="90978"/>
    <lineage>
        <taxon>Eukaryota</taxon>
        <taxon>Fungi</taxon>
        <taxon>Dikarya</taxon>
        <taxon>Ascomycota</taxon>
        <taxon>Pezizomycotina</taxon>
        <taxon>Dothideomycetes</taxon>
        <taxon>Pleosporomycetidae</taxon>
        <taxon>Pleosporales</taxon>
        <taxon>Pleosporineae</taxon>
        <taxon>Pleosporaceae</taxon>
        <taxon>Curvularia</taxon>
    </lineage>
</organism>
<accession>A0A9P4TCQ8</accession>
<sequence length="230" mass="25282">MEGSAWPPKEGISTPSVSAAESVLVLTGSAQINAPASFVFEIVLDTSTYPQWCTFVPKVVVDEQPPSGAHDLSVEATNKHALLRPGTKFTFYAVMGSPGSKPTPTHLLISDFSTPSAPSTYISPATLEASPGYTSDLSSVYRVAWKGDKVDFFAKGLNTERFHEVIVRGPEQCEVRTWEVMGGVLAHTVKWMYRKTLDRKFGEWCTDLKSFSEKRWAEETQNRVGVSADN</sequence>
<dbReference type="SUPFAM" id="SSF55961">
    <property type="entry name" value="Bet v1-like"/>
    <property type="match status" value="1"/>
</dbReference>
<dbReference type="EMBL" id="SWKU01000012">
    <property type="protein sequence ID" value="KAF3002116.1"/>
    <property type="molecule type" value="Genomic_DNA"/>
</dbReference>
<reference evidence="1" key="1">
    <citation type="submission" date="2019-04" db="EMBL/GenBank/DDBJ databases">
        <title>Sequencing of skin fungus with MAO and IRED activity.</title>
        <authorList>
            <person name="Marsaioli A.J."/>
            <person name="Bonatto J.M.C."/>
            <person name="Reis Junior O."/>
        </authorList>
    </citation>
    <scope>NUCLEOTIDE SEQUENCE</scope>
    <source>
        <strain evidence="1">30M1</strain>
    </source>
</reference>
<keyword evidence="2" id="KW-1185">Reference proteome</keyword>
<comment type="caution">
    <text evidence="1">The sequence shown here is derived from an EMBL/GenBank/DDBJ whole genome shotgun (WGS) entry which is preliminary data.</text>
</comment>